<evidence type="ECO:0000313" key="13">
    <source>
        <dbReference type="EMBL" id="KAK9758561.1"/>
    </source>
</evidence>
<evidence type="ECO:0000256" key="8">
    <source>
        <dbReference type="ARBA" id="ARBA00023128"/>
    </source>
</evidence>
<dbReference type="Proteomes" id="UP001458880">
    <property type="component" value="Unassembled WGS sequence"/>
</dbReference>
<dbReference type="InterPro" id="IPR023395">
    <property type="entry name" value="MCP_dom_sf"/>
</dbReference>
<dbReference type="SUPFAM" id="SSF103506">
    <property type="entry name" value="Mitochondrial carrier"/>
    <property type="match status" value="1"/>
</dbReference>
<keyword evidence="9 10" id="KW-0472">Membrane</keyword>
<keyword evidence="4 10" id="KW-0812">Transmembrane</keyword>
<keyword evidence="8" id="KW-0496">Mitochondrion</keyword>
<dbReference type="GO" id="GO:0090149">
    <property type="term" value="P:mitochondrial membrane fission"/>
    <property type="evidence" value="ECO:0007669"/>
    <property type="project" value="InterPro"/>
</dbReference>
<keyword evidence="6" id="KW-1000">Mitochondrion outer membrane</keyword>
<reference evidence="13 14" key="1">
    <citation type="journal article" date="2024" name="BMC Genomics">
        <title>De novo assembly and annotation of Popillia japonica's genome with initial clues to its potential as an invasive pest.</title>
        <authorList>
            <person name="Cucini C."/>
            <person name="Boschi S."/>
            <person name="Funari R."/>
            <person name="Cardaioli E."/>
            <person name="Iannotti N."/>
            <person name="Marturano G."/>
            <person name="Paoli F."/>
            <person name="Bruttini M."/>
            <person name="Carapelli A."/>
            <person name="Frati F."/>
            <person name="Nardi F."/>
        </authorList>
    </citation>
    <scope>NUCLEOTIDE SEQUENCE [LARGE SCALE GENOMIC DNA]</scope>
    <source>
        <strain evidence="13">DMR45628</strain>
    </source>
</reference>
<comment type="caution">
    <text evidence="13">The sequence shown here is derived from an EMBL/GenBank/DDBJ whole genome shotgun (WGS) entry which is preliminary data.</text>
</comment>
<keyword evidence="14" id="KW-1185">Reference proteome</keyword>
<evidence type="ECO:0000256" key="10">
    <source>
        <dbReference type="PROSITE-ProRule" id="PRU00282"/>
    </source>
</evidence>
<organism evidence="13 14">
    <name type="scientific">Popillia japonica</name>
    <name type="common">Japanese beetle</name>
    <dbReference type="NCBI Taxonomy" id="7064"/>
    <lineage>
        <taxon>Eukaryota</taxon>
        <taxon>Metazoa</taxon>
        <taxon>Ecdysozoa</taxon>
        <taxon>Arthropoda</taxon>
        <taxon>Hexapoda</taxon>
        <taxon>Insecta</taxon>
        <taxon>Pterygota</taxon>
        <taxon>Neoptera</taxon>
        <taxon>Endopterygota</taxon>
        <taxon>Coleoptera</taxon>
        <taxon>Polyphaga</taxon>
        <taxon>Scarabaeiformia</taxon>
        <taxon>Scarabaeidae</taxon>
        <taxon>Rutelinae</taxon>
        <taxon>Popillia</taxon>
    </lineage>
</organism>
<evidence type="ECO:0000256" key="6">
    <source>
        <dbReference type="ARBA" id="ARBA00022787"/>
    </source>
</evidence>
<dbReference type="AlphaFoldDB" id="A0AAW1NI90"/>
<feature type="repeat" description="Solcar" evidence="10">
    <location>
        <begin position="280"/>
        <end position="382"/>
    </location>
</feature>
<evidence type="ECO:0000256" key="12">
    <source>
        <dbReference type="SAM" id="MobiDB-lite"/>
    </source>
</evidence>
<dbReference type="EMBL" id="JASPKY010000003">
    <property type="protein sequence ID" value="KAK9758561.1"/>
    <property type="molecule type" value="Genomic_DNA"/>
</dbReference>
<evidence type="ECO:0000256" key="5">
    <source>
        <dbReference type="ARBA" id="ARBA00022737"/>
    </source>
</evidence>
<dbReference type="InterPro" id="IPR039158">
    <property type="entry name" value="SLC25A46"/>
</dbReference>
<dbReference type="PANTHER" id="PTHR21252:SF2">
    <property type="entry name" value="MITOCHONDRIAL OUTER MEMBRANE PROTEIN SLC25A46"/>
    <property type="match status" value="1"/>
</dbReference>
<dbReference type="GO" id="GO:0005741">
    <property type="term" value="C:mitochondrial outer membrane"/>
    <property type="evidence" value="ECO:0007669"/>
    <property type="project" value="UniProtKB-SubCell"/>
</dbReference>
<evidence type="ECO:0000313" key="14">
    <source>
        <dbReference type="Proteomes" id="UP001458880"/>
    </source>
</evidence>
<comment type="similarity">
    <text evidence="2 11">Belongs to the mitochondrial carrier (TC 2.A.29) family.</text>
</comment>
<sequence>MKSIRKGSTHYIHQKMAGLNEYGVQNLYNVNNPVYWNLNSVDTGSTQLLNPSRTIKLSDEDAVLKKYVGTGVQVVSLVAENLLCHPFVVLRRQCQVHYNSRKTHIVPITLIPVLCHLHQHQGITTLWKGLGSTLLIRGMSLGVEDLISKVTPWPKEITWYSSVKQFLQHALLKCVSLAIITPFYSASLVETVQSDIASEKPGILDVFREGFMRLLNWGGGPKGRMLPIWALVLPTVTLGIARYFFSLVVEGSASRLMHVRYRRKHELTGALPRNLPNTSVLQEIEFNASLVSLIASDIVFYPFETILHRLHLQGTRTIVDNLDTGRSVLPILTNYHGPVDCYDSCLKNEGIFGLYKGFGALILQYAAHIAVVRITRFVLTELTFLLHKPPRDPGNNSPPVISNLATQGQTYLLP</sequence>
<evidence type="ECO:0000256" key="1">
    <source>
        <dbReference type="ARBA" id="ARBA00004374"/>
    </source>
</evidence>
<evidence type="ECO:0000256" key="2">
    <source>
        <dbReference type="ARBA" id="ARBA00006375"/>
    </source>
</evidence>
<evidence type="ECO:0000256" key="4">
    <source>
        <dbReference type="ARBA" id="ARBA00022692"/>
    </source>
</evidence>
<protein>
    <submittedName>
        <fullName evidence="13">Mitochondrial carrier protein</fullName>
    </submittedName>
</protein>
<name>A0AAW1NI90_POPJA</name>
<dbReference type="Gene3D" id="1.50.40.10">
    <property type="entry name" value="Mitochondrial carrier domain"/>
    <property type="match status" value="1"/>
</dbReference>
<dbReference type="Pfam" id="PF00153">
    <property type="entry name" value="Mito_carr"/>
    <property type="match status" value="1"/>
</dbReference>
<evidence type="ECO:0000256" key="7">
    <source>
        <dbReference type="ARBA" id="ARBA00022989"/>
    </source>
</evidence>
<gene>
    <name evidence="13" type="ORF">QE152_g557</name>
</gene>
<comment type="subcellular location">
    <subcellularLocation>
        <location evidence="1">Mitochondrion outer membrane</location>
        <topology evidence="1">Multi-pass membrane protein</topology>
    </subcellularLocation>
</comment>
<evidence type="ECO:0000256" key="9">
    <source>
        <dbReference type="ARBA" id="ARBA00023136"/>
    </source>
</evidence>
<feature type="region of interest" description="Disordered" evidence="12">
    <location>
        <begin position="395"/>
        <end position="414"/>
    </location>
</feature>
<keyword evidence="5" id="KW-0677">Repeat</keyword>
<accession>A0AAW1NI90</accession>
<dbReference type="PROSITE" id="PS50920">
    <property type="entry name" value="SOLCAR"/>
    <property type="match status" value="1"/>
</dbReference>
<dbReference type="InterPro" id="IPR018108">
    <property type="entry name" value="MCP_transmembrane"/>
</dbReference>
<proteinExistence type="inferred from homology"/>
<evidence type="ECO:0000256" key="3">
    <source>
        <dbReference type="ARBA" id="ARBA00022448"/>
    </source>
</evidence>
<dbReference type="PANTHER" id="PTHR21252">
    <property type="entry name" value="TB1 PROTEIN-RELATED"/>
    <property type="match status" value="1"/>
</dbReference>
<evidence type="ECO:0000256" key="11">
    <source>
        <dbReference type="RuleBase" id="RU000488"/>
    </source>
</evidence>
<keyword evidence="3 11" id="KW-0813">Transport</keyword>
<keyword evidence="7" id="KW-1133">Transmembrane helix</keyword>